<dbReference type="SMART" id="SM00339">
    <property type="entry name" value="FH"/>
    <property type="match status" value="1"/>
</dbReference>
<dbReference type="KEGG" id="sasa:106570434"/>
<dbReference type="GeneTree" id="ENSGT01030000234863"/>
<dbReference type="InterPro" id="IPR036388">
    <property type="entry name" value="WH-like_DNA-bd_sf"/>
</dbReference>
<evidence type="ECO:0000259" key="3">
    <source>
        <dbReference type="PROSITE" id="PS50039"/>
    </source>
</evidence>
<dbReference type="OMA" id="QREVKFR"/>
<proteinExistence type="predicted"/>
<feature type="domain" description="Fork-head" evidence="3">
    <location>
        <begin position="33"/>
        <end position="110"/>
    </location>
</feature>
<organism evidence="4 5">
    <name type="scientific">Salmo salar</name>
    <name type="common">Atlantic salmon</name>
    <dbReference type="NCBI Taxonomy" id="8030"/>
    <lineage>
        <taxon>Eukaryota</taxon>
        <taxon>Metazoa</taxon>
        <taxon>Chordata</taxon>
        <taxon>Craniata</taxon>
        <taxon>Vertebrata</taxon>
        <taxon>Euteleostomi</taxon>
        <taxon>Actinopterygii</taxon>
        <taxon>Neopterygii</taxon>
        <taxon>Teleostei</taxon>
        <taxon>Protacanthopterygii</taxon>
        <taxon>Salmoniformes</taxon>
        <taxon>Salmonidae</taxon>
        <taxon>Salmoninae</taxon>
        <taxon>Salmo</taxon>
    </lineage>
</organism>
<dbReference type="AlphaFoldDB" id="A0A1S3M4Y2"/>
<dbReference type="Proteomes" id="UP001652741">
    <property type="component" value="Chromosome ssa14"/>
</dbReference>
<dbReference type="InterPro" id="IPR036390">
    <property type="entry name" value="WH_DNA-bd_sf"/>
</dbReference>
<keyword evidence="2" id="KW-0539">Nucleus</keyword>
<accession>A0A1S3M4Y2</accession>
<keyword evidence="4" id="KW-1185">Reference proteome</keyword>
<dbReference type="GO" id="GO:0043565">
    <property type="term" value="F:sequence-specific DNA binding"/>
    <property type="evidence" value="ECO:0007669"/>
    <property type="project" value="InterPro"/>
</dbReference>
<evidence type="ECO:0000256" key="1">
    <source>
        <dbReference type="ARBA" id="ARBA00023125"/>
    </source>
</evidence>
<dbReference type="STRING" id="8030.ENSSSAP00000048620"/>
<comment type="subcellular location">
    <subcellularLocation>
        <location evidence="2">Nucleus</location>
    </subcellularLocation>
</comment>
<evidence type="ECO:0000313" key="4">
    <source>
        <dbReference type="Proteomes" id="UP001652741"/>
    </source>
</evidence>
<dbReference type="GeneID" id="106570433"/>
<dbReference type="PANTHER" id="PTHR47316:SF1">
    <property type="entry name" value="FORKHEAD BOX PROTEIN H1"/>
    <property type="match status" value="1"/>
</dbReference>
<dbReference type="PROSITE" id="PS50039">
    <property type="entry name" value="FORK_HEAD_3"/>
    <property type="match status" value="1"/>
</dbReference>
<dbReference type="RefSeq" id="XP_013998237.1">
    <property type="nucleotide sequence ID" value="XM_014142762.1"/>
</dbReference>
<evidence type="ECO:0000313" key="6">
    <source>
        <dbReference type="RefSeq" id="XP_013998238.1"/>
    </source>
</evidence>
<dbReference type="InterPro" id="IPR052327">
    <property type="entry name" value="Activin_resp_transcr_regulator"/>
</dbReference>
<dbReference type="PANTHER" id="PTHR47316">
    <property type="entry name" value="FORKHEAD BOX PROTEIN H1"/>
    <property type="match status" value="1"/>
</dbReference>
<gene>
    <name evidence="5" type="primary">LOC106570433</name>
    <name evidence="6" type="synonym">LOC106570434</name>
</gene>
<evidence type="ECO:0000313" key="5">
    <source>
        <dbReference type="RefSeq" id="XP_013998237.1"/>
    </source>
</evidence>
<dbReference type="Gene3D" id="1.10.10.10">
    <property type="entry name" value="Winged helix-like DNA-binding domain superfamily/Winged helix DNA-binding domain"/>
    <property type="match status" value="1"/>
</dbReference>
<dbReference type="SUPFAM" id="SSF46785">
    <property type="entry name" value="Winged helix' DNA-binding domain"/>
    <property type="match status" value="1"/>
</dbReference>
<dbReference type="GO" id="GO:0005634">
    <property type="term" value="C:nucleus"/>
    <property type="evidence" value="ECO:0007669"/>
    <property type="project" value="UniProtKB-SubCell"/>
</dbReference>
<dbReference type="GO" id="GO:0003700">
    <property type="term" value="F:DNA-binding transcription factor activity"/>
    <property type="evidence" value="ECO:0007669"/>
    <property type="project" value="InterPro"/>
</dbReference>
<feature type="DNA-binding region" description="Fork-head" evidence="2">
    <location>
        <begin position="33"/>
        <end position="110"/>
    </location>
</feature>
<evidence type="ECO:0000256" key="2">
    <source>
        <dbReference type="PROSITE-ProRule" id="PRU00089"/>
    </source>
</evidence>
<dbReference type="InterPro" id="IPR001766">
    <property type="entry name" value="Fork_head_dom"/>
</dbReference>
<name>A0A1S3M4Y2_SALSA</name>
<dbReference type="OrthoDB" id="8876887at2759"/>
<dbReference type="Pfam" id="PF00250">
    <property type="entry name" value="Forkhead"/>
    <property type="match status" value="1"/>
</dbReference>
<dbReference type="RefSeq" id="XP_013998238.1">
    <property type="nucleotide sequence ID" value="XM_014142763.1"/>
</dbReference>
<sequence length="308" mass="34451">MQNVTENIMGTLLNPQAPSNVVQRRKNQRYGKKKSTTYLGLIAYVIQDSPDKMLTFSQLMDKLGAFLSGDRKGIENNIRVCLSSNDCFVKVPVSPYMPHSKKNFWKVDESQITAKMARRHFKGILDLFPDLSTKVRMEAEQISERFAAVFSPKPTLTSPHMQNNNEVKFRGAFSIESILNRDSTSRLCPRPAALAVVSSAPTDQPPLRAERGVGTTRMSWDSPPVEMNLVPRAGDGYPSYTTVAATVHGLIGDDDDVRHIKKMRMCADPSYLTHSRPSVAPRFADPPRNCYLKYPVATYACNAHHFGL</sequence>
<reference evidence="5 6" key="1">
    <citation type="submission" date="2025-04" db="UniProtKB">
        <authorList>
            <consortium name="RefSeq"/>
        </authorList>
    </citation>
    <scope>IDENTIFICATION</scope>
    <source>
        <tissue evidence="5 6">Muscle</tissue>
    </source>
</reference>
<dbReference type="KEGG" id="sasa:106570433"/>
<protein>
    <submittedName>
        <fullName evidence="5 6">Forkhead box protein H1-like</fullName>
    </submittedName>
</protein>
<keyword evidence="1 2" id="KW-0238">DNA-binding</keyword>
<dbReference type="PaxDb" id="8030-ENSSSAP00000048620"/>